<sequence>KTLKKYIENKSTSLKVVFLERFVREMLISLTVLQDCKLMHDDLHAGNIMINDSIGGPRISLND</sequence>
<evidence type="ECO:0000313" key="2">
    <source>
        <dbReference type="EMBL" id="KKL10607.1"/>
    </source>
</evidence>
<dbReference type="AlphaFoldDB" id="A0A0F9B9X1"/>
<dbReference type="PROSITE" id="PS50011">
    <property type="entry name" value="PROTEIN_KINASE_DOM"/>
    <property type="match status" value="1"/>
</dbReference>
<dbReference type="GO" id="GO:0005524">
    <property type="term" value="F:ATP binding"/>
    <property type="evidence" value="ECO:0007669"/>
    <property type="project" value="InterPro"/>
</dbReference>
<organism evidence="2">
    <name type="scientific">marine sediment metagenome</name>
    <dbReference type="NCBI Taxonomy" id="412755"/>
    <lineage>
        <taxon>unclassified sequences</taxon>
        <taxon>metagenomes</taxon>
        <taxon>ecological metagenomes</taxon>
    </lineage>
</organism>
<accession>A0A0F9B9X1</accession>
<dbReference type="InterPro" id="IPR011009">
    <property type="entry name" value="Kinase-like_dom_sf"/>
</dbReference>
<gene>
    <name evidence="2" type="ORF">LCGC14_2554140</name>
</gene>
<dbReference type="Gene3D" id="1.10.510.10">
    <property type="entry name" value="Transferase(Phosphotransferase) domain 1"/>
    <property type="match status" value="1"/>
</dbReference>
<dbReference type="EMBL" id="LAZR01041994">
    <property type="protein sequence ID" value="KKL10607.1"/>
    <property type="molecule type" value="Genomic_DNA"/>
</dbReference>
<feature type="domain" description="Protein kinase" evidence="1">
    <location>
        <begin position="1"/>
        <end position="63"/>
    </location>
</feature>
<reference evidence="2" key="1">
    <citation type="journal article" date="2015" name="Nature">
        <title>Complex archaea that bridge the gap between prokaryotes and eukaryotes.</title>
        <authorList>
            <person name="Spang A."/>
            <person name="Saw J.H."/>
            <person name="Jorgensen S.L."/>
            <person name="Zaremba-Niedzwiedzka K."/>
            <person name="Martijn J."/>
            <person name="Lind A.E."/>
            <person name="van Eijk R."/>
            <person name="Schleper C."/>
            <person name="Guy L."/>
            <person name="Ettema T.J."/>
        </authorList>
    </citation>
    <scope>NUCLEOTIDE SEQUENCE</scope>
</reference>
<proteinExistence type="predicted"/>
<protein>
    <recommendedName>
        <fullName evidence="1">Protein kinase domain-containing protein</fullName>
    </recommendedName>
</protein>
<evidence type="ECO:0000259" key="1">
    <source>
        <dbReference type="PROSITE" id="PS50011"/>
    </source>
</evidence>
<feature type="non-terminal residue" evidence="2">
    <location>
        <position position="1"/>
    </location>
</feature>
<dbReference type="SUPFAM" id="SSF56112">
    <property type="entry name" value="Protein kinase-like (PK-like)"/>
    <property type="match status" value="1"/>
</dbReference>
<comment type="caution">
    <text evidence="2">The sequence shown here is derived from an EMBL/GenBank/DDBJ whole genome shotgun (WGS) entry which is preliminary data.</text>
</comment>
<dbReference type="GO" id="GO:0004672">
    <property type="term" value="F:protein kinase activity"/>
    <property type="evidence" value="ECO:0007669"/>
    <property type="project" value="InterPro"/>
</dbReference>
<name>A0A0F9B9X1_9ZZZZ</name>
<dbReference type="InterPro" id="IPR000719">
    <property type="entry name" value="Prot_kinase_dom"/>
</dbReference>